<dbReference type="InterPro" id="IPR057436">
    <property type="entry name" value="5TMH_Lnb"/>
</dbReference>
<dbReference type="InterPro" id="IPR025178">
    <property type="entry name" value="Lnb_N"/>
</dbReference>
<gene>
    <name evidence="4" type="ORF">Lupro_02215</name>
</gene>
<dbReference type="STRING" id="1622118.Lupro_02215"/>
<reference evidence="4 5" key="2">
    <citation type="journal article" date="2016" name="Int. J. Syst. Evol. Microbiol.">
        <title>Lutibacter profundi sp. nov., isolated from a deep-sea hydrothermal system on the Arctic Mid-Ocean Ridge and emended description of the genus Lutibacter.</title>
        <authorList>
            <person name="Le Moine Bauer S."/>
            <person name="Roalkvam I."/>
            <person name="Steen I.H."/>
            <person name="Dahle H."/>
        </authorList>
    </citation>
    <scope>NUCLEOTIDE SEQUENCE [LARGE SCALE GENOMIC DNA]</scope>
    <source>
        <strain evidence="4 5">LP1</strain>
    </source>
</reference>
<dbReference type="Pfam" id="PF25221">
    <property type="entry name" value="5TMH_Lnb"/>
    <property type="match status" value="1"/>
</dbReference>
<protein>
    <submittedName>
        <fullName evidence="4">Uncharacterized protein</fullName>
    </submittedName>
</protein>
<evidence type="ECO:0000259" key="3">
    <source>
        <dbReference type="Pfam" id="PF25221"/>
    </source>
</evidence>
<feature type="transmembrane region" description="Helical" evidence="1">
    <location>
        <begin position="373"/>
        <end position="392"/>
    </location>
</feature>
<dbReference type="KEGG" id="lut:Lupro_02215"/>
<dbReference type="EMBL" id="CP013355">
    <property type="protein sequence ID" value="AMC10133.1"/>
    <property type="molecule type" value="Genomic_DNA"/>
</dbReference>
<dbReference type="PATRIC" id="fig|1622118.3.peg.454"/>
<evidence type="ECO:0000259" key="2">
    <source>
        <dbReference type="Pfam" id="PF13387"/>
    </source>
</evidence>
<evidence type="ECO:0000256" key="1">
    <source>
        <dbReference type="SAM" id="Phobius"/>
    </source>
</evidence>
<dbReference type="AlphaFoldDB" id="A0A0X8G5P9"/>
<keyword evidence="1" id="KW-0812">Transmembrane</keyword>
<keyword evidence="5" id="KW-1185">Reference proteome</keyword>
<keyword evidence="1" id="KW-1133">Transmembrane helix</keyword>
<evidence type="ECO:0000313" key="4">
    <source>
        <dbReference type="EMBL" id="AMC10133.1"/>
    </source>
</evidence>
<feature type="domain" description="Lnb N-terminal periplasmic" evidence="2">
    <location>
        <begin position="27"/>
        <end position="171"/>
    </location>
</feature>
<evidence type="ECO:0000313" key="5">
    <source>
        <dbReference type="Proteomes" id="UP000059672"/>
    </source>
</evidence>
<accession>A0A0X8G5P9</accession>
<reference evidence="5" key="1">
    <citation type="submission" date="2015-12" db="EMBL/GenBank/DDBJ databases">
        <title>Complete genome sequence of Lutibacter profundus strain LP1.</title>
        <authorList>
            <person name="Wissuwa J."/>
            <person name="Le Moine Bauer S."/>
            <person name="Stokke R."/>
            <person name="Dahle H."/>
            <person name="Steen I.H."/>
        </authorList>
    </citation>
    <scope>NUCLEOTIDE SEQUENCE [LARGE SCALE GENOMIC DNA]</scope>
    <source>
        <strain evidence="5">LP1</strain>
    </source>
</reference>
<feature type="domain" description="Lnb-like transmembrane" evidence="3">
    <location>
        <begin position="260"/>
        <end position="393"/>
    </location>
</feature>
<organism evidence="4 5">
    <name type="scientific">Lutibacter profundi</name>
    <dbReference type="NCBI Taxonomy" id="1622118"/>
    <lineage>
        <taxon>Bacteria</taxon>
        <taxon>Pseudomonadati</taxon>
        <taxon>Bacteroidota</taxon>
        <taxon>Flavobacteriia</taxon>
        <taxon>Flavobacteriales</taxon>
        <taxon>Flavobacteriaceae</taxon>
        <taxon>Lutibacter</taxon>
    </lineage>
</organism>
<feature type="transmembrane region" description="Helical" evidence="1">
    <location>
        <begin position="347"/>
        <end position="367"/>
    </location>
</feature>
<feature type="transmembrane region" description="Helical" evidence="1">
    <location>
        <begin position="261"/>
        <end position="279"/>
    </location>
</feature>
<feature type="transmembrane region" description="Helical" evidence="1">
    <location>
        <begin position="324"/>
        <end position="340"/>
    </location>
</feature>
<dbReference type="Proteomes" id="UP000059672">
    <property type="component" value="Chromosome"/>
</dbReference>
<feature type="transmembrane region" description="Helical" evidence="1">
    <location>
        <begin position="291"/>
        <end position="312"/>
    </location>
</feature>
<sequence length="403" mass="47106">MIILDNMYKRNLFVFMLFFVFIQLTAQQKLSPKATVSVITCGPGSELYTAFGHSAFRVYDPVLGIDKAYNYGTFNFNAPNFYLNFAKGKLIYQLSVTNFNRFLRIYQYENRWVKTQELAINTSEVQAIFNFLENNAKPQNKYYQYDFFYNNCSTKIEEIVKIILKEKVSFSNSHLTSNKTHRDLIADYTKNFKWSKFGIDLALGSVIDKKATKDEYKFLPDYIFKAFENATITSVNGKKQPLVKKTRLILSEKKIKAPYNLFSPFNTILLISLLILFISYRNYTHNTRTKFIDFILYFVTGIIGVVVLLLWFATSHTATYKNLNFLWAFAPNLIVAFILLKNRVPKWIIIYNKILLLLIASTLIIWILKIQVFNIAIIPFLVALIIRYSYLIKFRNRLSSSKK</sequence>
<name>A0A0X8G5P9_9FLAO</name>
<dbReference type="Pfam" id="PF13387">
    <property type="entry name" value="Lnb_N"/>
    <property type="match status" value="1"/>
</dbReference>
<keyword evidence="1" id="KW-0472">Membrane</keyword>
<proteinExistence type="predicted"/>